<evidence type="ECO:0000256" key="11">
    <source>
        <dbReference type="ARBA" id="ARBA00023136"/>
    </source>
</evidence>
<dbReference type="RefSeq" id="WP_146945912.1">
    <property type="nucleotide sequence ID" value="NZ_VOQF01000001.1"/>
</dbReference>
<sequence>MIPSLIEVIVYILIGCFIQLSGALIGKYYKKLGIATELFLGISAIGYVFYAHPFLNSFIYLALLSSSYFTLITLTSGRKKYEEIIIEINNLQVEEIELQRDLRRILLDITISLMVFFFAILFLVLGPNESPLKFFIIISLFTVIAEMVKRVFTYFQVRVFYEQQNNTLFIVSKYDSRRFTLEDCTLAQVESTVDVLKLHPFLTLFMTNTDFTTSLHKVLKLTLPGATIYLSIKELNKFKDILKENSQLEEHEQIKVLPFYHKKNIKRLSGKLYFAATVKGVSAYSGVLLLLYYLKAPPLLMIAVVLLYWLLNLYISDRVLKVAMDAKKLDNHEIIDLANKMCKRAGVKNVEIYEAESLEFNGLATGMNIGRAMITFTSSTLKLPLHVIEGILAHELIHVKKRDVMWGQIWRAVYLSMLLIFVLTIQKHVTNIDDYKIPLFFAIWFMMIFYPIYQSFFLQWMEVRADHLASTLVDNGNAQMAESLRILSIEQDKALNKSISYRLSGAEEKKEASSLERDSWLWRFIEFQFMAHPPMYWRVQSLIKNDEGWGKLILKRWATDRIKESFTK</sequence>
<evidence type="ECO:0000256" key="9">
    <source>
        <dbReference type="ARBA" id="ARBA00022989"/>
    </source>
</evidence>
<feature type="transmembrane region" description="Helical" evidence="12">
    <location>
        <begin position="409"/>
        <end position="429"/>
    </location>
</feature>
<dbReference type="Pfam" id="PF01435">
    <property type="entry name" value="Peptidase_M48"/>
    <property type="match status" value="1"/>
</dbReference>
<dbReference type="GO" id="GO:0006508">
    <property type="term" value="P:proteolysis"/>
    <property type="evidence" value="ECO:0007669"/>
    <property type="project" value="UniProtKB-KW"/>
</dbReference>
<dbReference type="InterPro" id="IPR001915">
    <property type="entry name" value="Peptidase_M48"/>
</dbReference>
<keyword evidence="4 15" id="KW-0645">Protease</keyword>
<dbReference type="Proteomes" id="UP000321363">
    <property type="component" value="Unassembled WGS sequence"/>
</dbReference>
<dbReference type="CDD" id="cd07329">
    <property type="entry name" value="M56_like"/>
    <property type="match status" value="1"/>
</dbReference>
<evidence type="ECO:0000259" key="13">
    <source>
        <dbReference type="Pfam" id="PF01435"/>
    </source>
</evidence>
<feature type="domain" description="YxkI PH" evidence="14">
    <location>
        <begin position="158"/>
        <end position="245"/>
    </location>
</feature>
<evidence type="ECO:0000313" key="15">
    <source>
        <dbReference type="EMBL" id="TXC93051.1"/>
    </source>
</evidence>
<keyword evidence="9 12" id="KW-1133">Transmembrane helix</keyword>
<dbReference type="Gene3D" id="3.30.2010.10">
    <property type="entry name" value="Metalloproteases ('zincins'), catalytic domain"/>
    <property type="match status" value="1"/>
</dbReference>
<evidence type="ECO:0000259" key="14">
    <source>
        <dbReference type="Pfam" id="PF23492"/>
    </source>
</evidence>
<evidence type="ECO:0000256" key="3">
    <source>
        <dbReference type="ARBA" id="ARBA00022475"/>
    </source>
</evidence>
<proteinExistence type="predicted"/>
<comment type="subcellular location">
    <subcellularLocation>
        <location evidence="2">Cell membrane</location>
        <topology evidence="2">Multi-pass membrane protein</topology>
    </subcellularLocation>
</comment>
<evidence type="ECO:0000256" key="5">
    <source>
        <dbReference type="ARBA" id="ARBA00022692"/>
    </source>
</evidence>
<evidence type="ECO:0000256" key="2">
    <source>
        <dbReference type="ARBA" id="ARBA00004651"/>
    </source>
</evidence>
<feature type="domain" description="Peptidase M48" evidence="13">
    <location>
        <begin position="330"/>
        <end position="542"/>
    </location>
</feature>
<keyword evidence="11 12" id="KW-0472">Membrane</keyword>
<feature type="transmembrane region" description="Helical" evidence="12">
    <location>
        <begin position="131"/>
        <end position="148"/>
    </location>
</feature>
<feature type="transmembrane region" description="Helical" evidence="12">
    <location>
        <begin position="435"/>
        <end position="453"/>
    </location>
</feature>
<comment type="caution">
    <text evidence="15">The sequence shown here is derived from an EMBL/GenBank/DDBJ whole genome shotgun (WGS) entry which is preliminary data.</text>
</comment>
<keyword evidence="7" id="KW-0378">Hydrolase</keyword>
<organism evidence="15 16">
    <name type="scientific">Metabacillus litoralis</name>
    <dbReference type="NCBI Taxonomy" id="152268"/>
    <lineage>
        <taxon>Bacteria</taxon>
        <taxon>Bacillati</taxon>
        <taxon>Bacillota</taxon>
        <taxon>Bacilli</taxon>
        <taxon>Bacillales</taxon>
        <taxon>Bacillaceae</taxon>
        <taxon>Metabacillus</taxon>
    </lineage>
</organism>
<dbReference type="Pfam" id="PF23492">
    <property type="entry name" value="bPH_9"/>
    <property type="match status" value="1"/>
</dbReference>
<evidence type="ECO:0000256" key="10">
    <source>
        <dbReference type="ARBA" id="ARBA00023049"/>
    </source>
</evidence>
<feature type="transmembrane region" description="Helical" evidence="12">
    <location>
        <begin position="57"/>
        <end position="74"/>
    </location>
</feature>
<feature type="transmembrane region" description="Helical" evidence="12">
    <location>
        <begin position="32"/>
        <end position="51"/>
    </location>
</feature>
<dbReference type="InterPro" id="IPR050083">
    <property type="entry name" value="HtpX_protease"/>
</dbReference>
<feature type="transmembrane region" description="Helical" evidence="12">
    <location>
        <begin position="272"/>
        <end position="293"/>
    </location>
</feature>
<dbReference type="InterPro" id="IPR056388">
    <property type="entry name" value="PH_YxkI"/>
</dbReference>
<evidence type="ECO:0000256" key="7">
    <source>
        <dbReference type="ARBA" id="ARBA00022801"/>
    </source>
</evidence>
<feature type="transmembrane region" description="Helical" evidence="12">
    <location>
        <begin position="299"/>
        <end position="315"/>
    </location>
</feature>
<evidence type="ECO:0000256" key="4">
    <source>
        <dbReference type="ARBA" id="ARBA00022670"/>
    </source>
</evidence>
<dbReference type="PANTHER" id="PTHR43221:SF1">
    <property type="entry name" value="PROTEASE HTPX"/>
    <property type="match status" value="1"/>
</dbReference>
<evidence type="ECO:0000313" key="16">
    <source>
        <dbReference type="Proteomes" id="UP000321363"/>
    </source>
</evidence>
<evidence type="ECO:0000256" key="8">
    <source>
        <dbReference type="ARBA" id="ARBA00022833"/>
    </source>
</evidence>
<evidence type="ECO:0000256" key="12">
    <source>
        <dbReference type="SAM" id="Phobius"/>
    </source>
</evidence>
<dbReference type="AlphaFoldDB" id="A0A5C6W5I0"/>
<protein>
    <submittedName>
        <fullName evidence="15">M48 family metalloprotease</fullName>
    </submittedName>
</protein>
<dbReference type="GO" id="GO:0046872">
    <property type="term" value="F:metal ion binding"/>
    <property type="evidence" value="ECO:0007669"/>
    <property type="project" value="UniProtKB-KW"/>
</dbReference>
<keyword evidence="5 12" id="KW-0812">Transmembrane</keyword>
<keyword evidence="10 15" id="KW-0482">Metalloprotease</keyword>
<dbReference type="PANTHER" id="PTHR43221">
    <property type="entry name" value="PROTEASE HTPX"/>
    <property type="match status" value="1"/>
</dbReference>
<feature type="transmembrane region" description="Helical" evidence="12">
    <location>
        <begin position="105"/>
        <end position="125"/>
    </location>
</feature>
<dbReference type="OrthoDB" id="15218at2"/>
<gene>
    <name evidence="15" type="ORF">FS935_02325</name>
</gene>
<dbReference type="EMBL" id="VOQF01000001">
    <property type="protein sequence ID" value="TXC93051.1"/>
    <property type="molecule type" value="Genomic_DNA"/>
</dbReference>
<keyword evidence="16" id="KW-1185">Reference proteome</keyword>
<reference evidence="15 16" key="1">
    <citation type="journal article" date="2005" name="Int. J. Syst. Evol. Microbiol.">
        <title>Bacillus litoralis sp. nov., isolated from a tidal flat of the Yellow Sea in Korea.</title>
        <authorList>
            <person name="Yoon J.H."/>
            <person name="Oh T.K."/>
        </authorList>
    </citation>
    <scope>NUCLEOTIDE SEQUENCE [LARGE SCALE GENOMIC DNA]</scope>
    <source>
        <strain evidence="15 16">SW-211</strain>
    </source>
</reference>
<keyword evidence="3" id="KW-1003">Cell membrane</keyword>
<evidence type="ECO:0000256" key="1">
    <source>
        <dbReference type="ARBA" id="ARBA00001947"/>
    </source>
</evidence>
<dbReference type="GO" id="GO:0004222">
    <property type="term" value="F:metalloendopeptidase activity"/>
    <property type="evidence" value="ECO:0007669"/>
    <property type="project" value="InterPro"/>
</dbReference>
<accession>A0A5C6W5I0</accession>
<name>A0A5C6W5I0_9BACI</name>
<dbReference type="GO" id="GO:0005886">
    <property type="term" value="C:plasma membrane"/>
    <property type="evidence" value="ECO:0007669"/>
    <property type="project" value="UniProtKB-SubCell"/>
</dbReference>
<feature type="transmembrane region" description="Helical" evidence="12">
    <location>
        <begin position="6"/>
        <end position="25"/>
    </location>
</feature>
<keyword evidence="6" id="KW-0479">Metal-binding</keyword>
<keyword evidence="8" id="KW-0862">Zinc</keyword>
<comment type="cofactor">
    <cofactor evidence="1">
        <name>Zn(2+)</name>
        <dbReference type="ChEBI" id="CHEBI:29105"/>
    </cofactor>
</comment>
<evidence type="ECO:0000256" key="6">
    <source>
        <dbReference type="ARBA" id="ARBA00022723"/>
    </source>
</evidence>